<dbReference type="RefSeq" id="WP_072553406.1">
    <property type="nucleotide sequence ID" value="NZ_CP018153.1"/>
</dbReference>
<dbReference type="OrthoDB" id="9808081at2"/>
<evidence type="ECO:0000313" key="2">
    <source>
        <dbReference type="EMBL" id="APG60716.1"/>
    </source>
</evidence>
<gene>
    <name evidence="2" type="ORF">LPB144_10015</name>
</gene>
<dbReference type="Proteomes" id="UP000182510">
    <property type="component" value="Chromosome"/>
</dbReference>
<dbReference type="CDD" id="cd00144">
    <property type="entry name" value="MPP_PPP_family"/>
    <property type="match status" value="1"/>
</dbReference>
<proteinExistence type="predicted"/>
<dbReference type="AlphaFoldDB" id="A0A1L3J6H3"/>
<name>A0A1L3J6H3_9FLAO</name>
<dbReference type="GO" id="GO:0005737">
    <property type="term" value="C:cytoplasm"/>
    <property type="evidence" value="ECO:0007669"/>
    <property type="project" value="TreeGrafter"/>
</dbReference>
<dbReference type="InterPro" id="IPR029052">
    <property type="entry name" value="Metallo-depent_PP-like"/>
</dbReference>
<organism evidence="2 3">
    <name type="scientific">Christiangramia salexigens</name>
    <dbReference type="NCBI Taxonomy" id="1913577"/>
    <lineage>
        <taxon>Bacteria</taxon>
        <taxon>Pseudomonadati</taxon>
        <taxon>Bacteroidota</taxon>
        <taxon>Flavobacteriia</taxon>
        <taxon>Flavobacteriales</taxon>
        <taxon>Flavobacteriaceae</taxon>
        <taxon>Christiangramia</taxon>
    </lineage>
</organism>
<dbReference type="EMBL" id="CP018153">
    <property type="protein sequence ID" value="APG60716.1"/>
    <property type="molecule type" value="Genomic_DNA"/>
</dbReference>
<dbReference type="STRING" id="1913577.LPB144_10015"/>
<dbReference type="PANTHER" id="PTHR42850:SF4">
    <property type="entry name" value="ZINC-DEPENDENT ENDOPOLYPHOSPHATASE"/>
    <property type="match status" value="1"/>
</dbReference>
<evidence type="ECO:0000313" key="3">
    <source>
        <dbReference type="Proteomes" id="UP000182510"/>
    </source>
</evidence>
<dbReference type="InterPro" id="IPR050126">
    <property type="entry name" value="Ap4A_hydrolase"/>
</dbReference>
<dbReference type="Pfam" id="PF00149">
    <property type="entry name" value="Metallophos"/>
    <property type="match status" value="1"/>
</dbReference>
<feature type="domain" description="Calcineurin-like phosphoesterase" evidence="1">
    <location>
        <begin position="5"/>
        <end position="189"/>
    </location>
</feature>
<dbReference type="PANTHER" id="PTHR42850">
    <property type="entry name" value="METALLOPHOSPHOESTERASE"/>
    <property type="match status" value="1"/>
</dbReference>
<reference evidence="2 3" key="1">
    <citation type="submission" date="2016-11" db="EMBL/GenBank/DDBJ databases">
        <title>Gramella sp. LPB0144 isolated from marine environment.</title>
        <authorList>
            <person name="Kim E."/>
            <person name="Yi H."/>
        </authorList>
    </citation>
    <scope>NUCLEOTIDE SEQUENCE [LARGE SCALE GENOMIC DNA]</scope>
    <source>
        <strain evidence="2 3">LPB0144</strain>
    </source>
</reference>
<dbReference type="GO" id="GO:0008803">
    <property type="term" value="F:bis(5'-nucleosyl)-tetraphosphatase (symmetrical) activity"/>
    <property type="evidence" value="ECO:0007669"/>
    <property type="project" value="TreeGrafter"/>
</dbReference>
<sequence length="242" mass="27973">MARKLAIGDLHGGLKGLIQLLERIDLSPEDELIFLGDYVDGWSDSANTVSYLIELAKQNTCIFLRGNHDDLAHRWLESGEMNQKWLEHGGQSSIDAYRNFSEQEKKEHIDFFNQMFNYYKDDEERLFVHAGFTNLHGPDFEYHPTGFYWDRTLWEMVLSMNDALEPGDALYPKRLQHFKEIYIGHTPVTRIGYDKPVNRANIWNVDTGAAFMGPVSAIDINTKEVFQSDPVHSLYPNEQGRN</sequence>
<protein>
    <submittedName>
        <fullName evidence="2">Serine/threonine protein phosphatase</fullName>
    </submittedName>
</protein>
<dbReference type="Gene3D" id="3.60.21.10">
    <property type="match status" value="1"/>
</dbReference>
<evidence type="ECO:0000259" key="1">
    <source>
        <dbReference type="Pfam" id="PF00149"/>
    </source>
</evidence>
<dbReference type="InterPro" id="IPR004843">
    <property type="entry name" value="Calcineurin-like_PHP"/>
</dbReference>
<accession>A0A1L3J6H3</accession>
<dbReference type="GO" id="GO:0016791">
    <property type="term" value="F:phosphatase activity"/>
    <property type="evidence" value="ECO:0007669"/>
    <property type="project" value="TreeGrafter"/>
</dbReference>
<dbReference type="SUPFAM" id="SSF56300">
    <property type="entry name" value="Metallo-dependent phosphatases"/>
    <property type="match status" value="1"/>
</dbReference>
<keyword evidence="3" id="KW-1185">Reference proteome</keyword>
<dbReference type="KEGG" id="grl:LPB144_10015"/>
<dbReference type="GO" id="GO:0110154">
    <property type="term" value="P:RNA decapping"/>
    <property type="evidence" value="ECO:0007669"/>
    <property type="project" value="TreeGrafter"/>
</dbReference>